<dbReference type="PANTHER" id="PTHR46880">
    <property type="entry name" value="RAS-ASSOCIATING DOMAIN-CONTAINING PROTEIN"/>
    <property type="match status" value="1"/>
</dbReference>
<dbReference type="AlphaFoldDB" id="A0A2B4REC6"/>
<evidence type="ECO:0000256" key="1">
    <source>
        <dbReference type="SAM" id="MobiDB-lite"/>
    </source>
</evidence>
<feature type="region of interest" description="Disordered" evidence="1">
    <location>
        <begin position="731"/>
        <end position="811"/>
    </location>
</feature>
<keyword evidence="3" id="KW-1185">Reference proteome</keyword>
<protein>
    <submittedName>
        <fullName evidence="2">Zinc finger protein 862</fullName>
    </submittedName>
</protein>
<dbReference type="SUPFAM" id="SSF53098">
    <property type="entry name" value="Ribonuclease H-like"/>
    <property type="match status" value="1"/>
</dbReference>
<dbReference type="OrthoDB" id="5986420at2759"/>
<dbReference type="PANTHER" id="PTHR46880:SF5">
    <property type="entry name" value="DUF4371 DOMAIN-CONTAINING PROTEIN"/>
    <property type="match status" value="1"/>
</dbReference>
<reference evidence="3" key="1">
    <citation type="journal article" date="2017" name="bioRxiv">
        <title>Comparative analysis of the genomes of Stylophora pistillata and Acropora digitifera provides evidence for extensive differences between species of corals.</title>
        <authorList>
            <person name="Voolstra C.R."/>
            <person name="Li Y."/>
            <person name="Liew Y.J."/>
            <person name="Baumgarten S."/>
            <person name="Zoccola D."/>
            <person name="Flot J.-F."/>
            <person name="Tambutte S."/>
            <person name="Allemand D."/>
            <person name="Aranda M."/>
        </authorList>
    </citation>
    <scope>NUCLEOTIDE SEQUENCE [LARGE SCALE GENOMIC DNA]</scope>
</reference>
<accession>A0A2B4REC6</accession>
<dbReference type="Proteomes" id="UP000225706">
    <property type="component" value="Unassembled WGS sequence"/>
</dbReference>
<evidence type="ECO:0000313" key="2">
    <source>
        <dbReference type="EMBL" id="PFX14635.1"/>
    </source>
</evidence>
<evidence type="ECO:0000313" key="3">
    <source>
        <dbReference type="Proteomes" id="UP000225706"/>
    </source>
</evidence>
<gene>
    <name evidence="2" type="primary">ZNF862</name>
    <name evidence="2" type="ORF">AWC38_SpisGene21185</name>
</gene>
<organism evidence="2 3">
    <name type="scientific">Stylophora pistillata</name>
    <name type="common">Smooth cauliflower coral</name>
    <dbReference type="NCBI Taxonomy" id="50429"/>
    <lineage>
        <taxon>Eukaryota</taxon>
        <taxon>Metazoa</taxon>
        <taxon>Cnidaria</taxon>
        <taxon>Anthozoa</taxon>
        <taxon>Hexacorallia</taxon>
        <taxon>Scleractinia</taxon>
        <taxon>Astrocoeniina</taxon>
        <taxon>Pocilloporidae</taxon>
        <taxon>Stylophora</taxon>
    </lineage>
</organism>
<sequence length="811" mass="92024">MYFPPTDTVCIQSESDITNSFTEEQQTKKIHHYILCKKRDCLGVSQEERARIKTTKKKQMFNHSLIFNKDLAYSPKVQMWWLVYIEGEGQYCLICKKFDSKDPQNKKEFFSAEPSTRLKKDCLEEHIATKRHKDAITAILMNRLSVFQKELDHNAEVQVDVYERVFYCLYWLAKEDIANVKVKSLLKLVAKLGCDMSGFNHTSVGSFRNMLLLLGEMIQNEVISAVTGPFGVMVDDMTDIANLEQMIGFIQYYNRGSEKVEVKFLCLENVLASSDAADSLTITSILLEVIEKHSLNFDWFKSFVSDGASVMVGERSGVATRLKADERIQSLISVHCVCHKLALACTDTLNDLATIKKMQNTLNTLWRLLDNSNKKTAIFLKVQLEVSEITLSNKNSQKKIAKKLKKACQTRWLSFNAAVQSAWESFSAIIQFLIRMKDEDPTCQGLLVQMNNVRFLACLYVLKHVLPVLDNLSKSFQHSTVNFSHLKPEIVRAKAALDEVATKEVPIKQFCQDIKEGKMVLLQFSPSEHQLASMRNLLLKYVSALKENIDLRFQNTLPLLGALSIFDPTLIPASSSELPSYGVDSIQVLAKHYFPDQQDRLLAEWNILKYHMKEMAIPADVKEGKTTMPAEWCMSQLMKQRSSFLSLLPLLMHIVEIALTMPISNAWPERGVSRVKLIKSRLRSRLTNEMLEALVNISMNGPEANSSECDTLVKKTTEKWLSGKRYKLAKGKSASRESKGKEPAPPELTSVSTQTDPQVEDRQSQEEQQALQEEEQALIKLGLANFQDDPSCDDSDRDSAMGESDFSDSDF</sequence>
<dbReference type="InterPro" id="IPR012337">
    <property type="entry name" value="RNaseH-like_sf"/>
</dbReference>
<dbReference type="EMBL" id="LSMT01000752">
    <property type="protein sequence ID" value="PFX14635.1"/>
    <property type="molecule type" value="Genomic_DNA"/>
</dbReference>
<name>A0A2B4REC6_STYPI</name>
<feature type="compositionally biased region" description="Basic and acidic residues" evidence="1">
    <location>
        <begin position="734"/>
        <end position="744"/>
    </location>
</feature>
<comment type="caution">
    <text evidence="2">The sequence shown here is derived from an EMBL/GenBank/DDBJ whole genome shotgun (WGS) entry which is preliminary data.</text>
</comment>
<proteinExistence type="predicted"/>